<dbReference type="OrthoDB" id="1606438at2759"/>
<dbReference type="STRING" id="1036612.A0A1L9U113"/>
<dbReference type="VEuPathDB" id="FungiDB:ASPSYDRAFT_27317"/>
<evidence type="ECO:0000256" key="3">
    <source>
        <dbReference type="ARBA" id="ARBA00022691"/>
    </source>
</evidence>
<reference evidence="7" key="1">
    <citation type="journal article" date="2017" name="Genome Biol.">
        <title>Comparative genomics reveals high biological diversity and specific adaptations in the industrially and medically important fungal genus Aspergillus.</title>
        <authorList>
            <person name="de Vries R.P."/>
            <person name="Riley R."/>
            <person name="Wiebenga A."/>
            <person name="Aguilar-Osorio G."/>
            <person name="Amillis S."/>
            <person name="Uchima C.A."/>
            <person name="Anderluh G."/>
            <person name="Asadollahi M."/>
            <person name="Askin M."/>
            <person name="Barry K."/>
            <person name="Battaglia E."/>
            <person name="Bayram O."/>
            <person name="Benocci T."/>
            <person name="Braus-Stromeyer S.A."/>
            <person name="Caldana C."/>
            <person name="Canovas D."/>
            <person name="Cerqueira G.C."/>
            <person name="Chen F."/>
            <person name="Chen W."/>
            <person name="Choi C."/>
            <person name="Clum A."/>
            <person name="Dos Santos R.A."/>
            <person name="Damasio A.R."/>
            <person name="Diallinas G."/>
            <person name="Emri T."/>
            <person name="Fekete E."/>
            <person name="Flipphi M."/>
            <person name="Freyberg S."/>
            <person name="Gallo A."/>
            <person name="Gournas C."/>
            <person name="Habgood R."/>
            <person name="Hainaut M."/>
            <person name="Harispe M.L."/>
            <person name="Henrissat B."/>
            <person name="Hilden K.S."/>
            <person name="Hope R."/>
            <person name="Hossain A."/>
            <person name="Karabika E."/>
            <person name="Karaffa L."/>
            <person name="Karanyi Z."/>
            <person name="Krasevec N."/>
            <person name="Kuo A."/>
            <person name="Kusch H."/>
            <person name="LaButti K."/>
            <person name="Lagendijk E.L."/>
            <person name="Lapidus A."/>
            <person name="Levasseur A."/>
            <person name="Lindquist E."/>
            <person name="Lipzen A."/>
            <person name="Logrieco A.F."/>
            <person name="MacCabe A."/>
            <person name="Maekelae M.R."/>
            <person name="Malavazi I."/>
            <person name="Melin P."/>
            <person name="Meyer V."/>
            <person name="Mielnichuk N."/>
            <person name="Miskei M."/>
            <person name="Molnar A.P."/>
            <person name="Mule G."/>
            <person name="Ngan C.Y."/>
            <person name="Orejas M."/>
            <person name="Orosz E."/>
            <person name="Ouedraogo J.P."/>
            <person name="Overkamp K.M."/>
            <person name="Park H.-S."/>
            <person name="Perrone G."/>
            <person name="Piumi F."/>
            <person name="Punt P.J."/>
            <person name="Ram A.F."/>
            <person name="Ramon A."/>
            <person name="Rauscher S."/>
            <person name="Record E."/>
            <person name="Riano-Pachon D.M."/>
            <person name="Robert V."/>
            <person name="Roehrig J."/>
            <person name="Ruller R."/>
            <person name="Salamov A."/>
            <person name="Salih N.S."/>
            <person name="Samson R.A."/>
            <person name="Sandor E."/>
            <person name="Sanguinetti M."/>
            <person name="Schuetze T."/>
            <person name="Sepcic K."/>
            <person name="Shelest E."/>
            <person name="Sherlock G."/>
            <person name="Sophianopoulou V."/>
            <person name="Squina F.M."/>
            <person name="Sun H."/>
            <person name="Susca A."/>
            <person name="Todd R.B."/>
            <person name="Tsang A."/>
            <person name="Unkles S.E."/>
            <person name="van de Wiele N."/>
            <person name="van Rossen-Uffink D."/>
            <person name="Oliveira J.V."/>
            <person name="Vesth T.C."/>
            <person name="Visser J."/>
            <person name="Yu J.-H."/>
            <person name="Zhou M."/>
            <person name="Andersen M.R."/>
            <person name="Archer D.B."/>
            <person name="Baker S.E."/>
            <person name="Benoit I."/>
            <person name="Brakhage A.A."/>
            <person name="Braus G.H."/>
            <person name="Fischer R."/>
            <person name="Frisvad J.C."/>
            <person name="Goldman G.H."/>
            <person name="Houbraken J."/>
            <person name="Oakley B."/>
            <person name="Pocsi I."/>
            <person name="Scazzocchio C."/>
            <person name="Seiboth B."/>
            <person name="vanKuyk P.A."/>
            <person name="Wortman J."/>
            <person name="Dyer P.S."/>
            <person name="Grigoriev I.V."/>
        </authorList>
    </citation>
    <scope>NUCLEOTIDE SEQUENCE [LARGE SCALE GENOMIC DNA]</scope>
    <source>
        <strain evidence="7">CBS 593.65</strain>
    </source>
</reference>
<gene>
    <name evidence="6" type="ORF">ASPSYDRAFT_27317</name>
</gene>
<evidence type="ECO:0000313" key="6">
    <source>
        <dbReference type="EMBL" id="OJJ65374.1"/>
    </source>
</evidence>
<dbReference type="SUPFAM" id="SSF53335">
    <property type="entry name" value="S-adenosyl-L-methionine-dependent methyltransferases"/>
    <property type="match status" value="1"/>
</dbReference>
<dbReference type="InterPro" id="IPR036390">
    <property type="entry name" value="WH_DNA-bd_sf"/>
</dbReference>
<dbReference type="InterPro" id="IPR012967">
    <property type="entry name" value="COMT_dimerisation"/>
</dbReference>
<keyword evidence="2" id="KW-0808">Transferase</keyword>
<accession>A0A1L9U113</accession>
<dbReference type="RefSeq" id="XP_040709180.1">
    <property type="nucleotide sequence ID" value="XM_040844384.1"/>
</dbReference>
<dbReference type="SUPFAM" id="SSF46785">
    <property type="entry name" value="Winged helix' DNA-binding domain"/>
    <property type="match status" value="1"/>
</dbReference>
<keyword evidence="1" id="KW-0489">Methyltransferase</keyword>
<protein>
    <submittedName>
        <fullName evidence="6">Uncharacterized protein</fullName>
    </submittedName>
</protein>
<evidence type="ECO:0000259" key="5">
    <source>
        <dbReference type="Pfam" id="PF08100"/>
    </source>
</evidence>
<proteinExistence type="predicted"/>
<evidence type="ECO:0000256" key="2">
    <source>
        <dbReference type="ARBA" id="ARBA00022679"/>
    </source>
</evidence>
<evidence type="ECO:0000256" key="1">
    <source>
        <dbReference type="ARBA" id="ARBA00022603"/>
    </source>
</evidence>
<dbReference type="PANTHER" id="PTHR43712">
    <property type="entry name" value="PUTATIVE (AFU_ORTHOLOGUE AFUA_4G14580)-RELATED"/>
    <property type="match status" value="1"/>
</dbReference>
<feature type="domain" description="O-methyltransferase dimerisation" evidence="5">
    <location>
        <begin position="85"/>
        <end position="155"/>
    </location>
</feature>
<sequence>MSAESNPVHELEMLRDLVVSSIDVVKGAVLEHQDPPLTLHAVDEHPIHRRDEKNVLYALKSIASAGQMLRALCGPNAYLNDFTYGCHDQTSLLVACHADIPNLLAEGPCHIDELAGKAGLNAGVLARFLRNLCNSHIFEEVAPNTFANNALSVRYRSEALRAIVGHCIDGCRPASCKVWDAMTSPEYKHATEPTRAPFNIAYDTPLDYFKYTTTVRPEMAKRTQKAMGGKAFNLGEYLSLYPWAREKDAHIVDVGGAIGAATLPILRAFPGLSLTVQDQPSSKPVFDKNLVDNFPEFAGTGVASFSPLDFFKEPPLKGAQIYFLRHIIHDWPDVEAVQVLKSCASAMTPQSKLLICEHMVCPTYRAAGETQPRGDGQHDAPEPLLANWGDAPTSRLDLQVYTFVNAKQRTRVEYERLAEQAGLESVQVWRNLGDLTIVECRLRRE</sequence>
<evidence type="ECO:0000259" key="4">
    <source>
        <dbReference type="Pfam" id="PF00891"/>
    </source>
</evidence>
<dbReference type="InterPro" id="IPR029063">
    <property type="entry name" value="SAM-dependent_MTases_sf"/>
</dbReference>
<keyword evidence="3" id="KW-0949">S-adenosyl-L-methionine</keyword>
<dbReference type="Pfam" id="PF00891">
    <property type="entry name" value="Methyltransf_2"/>
    <property type="match status" value="1"/>
</dbReference>
<organism evidence="6 7">
    <name type="scientific">Aspergillus sydowii CBS 593.65</name>
    <dbReference type="NCBI Taxonomy" id="1036612"/>
    <lineage>
        <taxon>Eukaryota</taxon>
        <taxon>Fungi</taxon>
        <taxon>Dikarya</taxon>
        <taxon>Ascomycota</taxon>
        <taxon>Pezizomycotina</taxon>
        <taxon>Eurotiomycetes</taxon>
        <taxon>Eurotiomycetidae</taxon>
        <taxon>Eurotiales</taxon>
        <taxon>Aspergillaceae</taxon>
        <taxon>Aspergillus</taxon>
        <taxon>Aspergillus subgen. Nidulantes</taxon>
    </lineage>
</organism>
<name>A0A1L9U113_9EURO</name>
<dbReference type="GO" id="GO:0032259">
    <property type="term" value="P:methylation"/>
    <property type="evidence" value="ECO:0007669"/>
    <property type="project" value="UniProtKB-KW"/>
</dbReference>
<dbReference type="EMBL" id="KV878582">
    <property type="protein sequence ID" value="OJJ65374.1"/>
    <property type="molecule type" value="Genomic_DNA"/>
</dbReference>
<dbReference type="GO" id="GO:0008171">
    <property type="term" value="F:O-methyltransferase activity"/>
    <property type="evidence" value="ECO:0007669"/>
    <property type="project" value="InterPro"/>
</dbReference>
<dbReference type="GeneID" id="63760457"/>
<dbReference type="InterPro" id="IPR036388">
    <property type="entry name" value="WH-like_DNA-bd_sf"/>
</dbReference>
<dbReference type="AlphaFoldDB" id="A0A1L9U113"/>
<dbReference type="Proteomes" id="UP000184356">
    <property type="component" value="Unassembled WGS sequence"/>
</dbReference>
<dbReference type="Gene3D" id="3.40.50.150">
    <property type="entry name" value="Vaccinia Virus protein VP39"/>
    <property type="match status" value="1"/>
</dbReference>
<dbReference type="InterPro" id="IPR001077">
    <property type="entry name" value="COMT_C"/>
</dbReference>
<dbReference type="GO" id="GO:0044550">
    <property type="term" value="P:secondary metabolite biosynthetic process"/>
    <property type="evidence" value="ECO:0007669"/>
    <property type="project" value="UniProtKB-ARBA"/>
</dbReference>
<feature type="domain" description="O-methyltransferase C-terminal" evidence="4">
    <location>
        <begin position="197"/>
        <end position="422"/>
    </location>
</feature>
<dbReference type="PANTHER" id="PTHR43712:SF2">
    <property type="entry name" value="O-METHYLTRANSFERASE CICE"/>
    <property type="match status" value="1"/>
</dbReference>
<evidence type="ECO:0000313" key="7">
    <source>
        <dbReference type="Proteomes" id="UP000184356"/>
    </source>
</evidence>
<dbReference type="Gene3D" id="1.10.10.10">
    <property type="entry name" value="Winged helix-like DNA-binding domain superfamily/Winged helix DNA-binding domain"/>
    <property type="match status" value="1"/>
</dbReference>
<dbReference type="InterPro" id="IPR016461">
    <property type="entry name" value="COMT-like"/>
</dbReference>
<dbReference type="Pfam" id="PF08100">
    <property type="entry name" value="Dimerisation"/>
    <property type="match status" value="1"/>
</dbReference>
<dbReference type="PROSITE" id="PS51683">
    <property type="entry name" value="SAM_OMT_II"/>
    <property type="match status" value="1"/>
</dbReference>
<keyword evidence="7" id="KW-1185">Reference proteome</keyword>